<dbReference type="InterPro" id="IPR046550">
    <property type="entry name" value="DUF6704"/>
</dbReference>
<evidence type="ECO:0000256" key="2">
    <source>
        <dbReference type="SAM" id="Phobius"/>
    </source>
</evidence>
<reference evidence="3 4" key="1">
    <citation type="submission" date="2020-04" db="EMBL/GenBank/DDBJ databases">
        <authorList>
            <person name="Liu S."/>
        </authorList>
    </citation>
    <scope>NUCLEOTIDE SEQUENCE [LARGE SCALE GENOMIC DNA]</scope>
    <source>
        <strain evidence="3 4">CGMCC 1.15091</strain>
    </source>
</reference>
<sequence>MANTATNRAQQDEVTADIHAEPVGHGNSPAAWTCVLIMLVGSVAAAVGFIIASHLVFWSSVAVMVIGLIVGGIMRKAGYGVGGSKLKKSGH</sequence>
<feature type="compositionally biased region" description="Polar residues" evidence="1">
    <location>
        <begin position="1"/>
        <end position="13"/>
    </location>
</feature>
<feature type="region of interest" description="Disordered" evidence="1">
    <location>
        <begin position="1"/>
        <end position="21"/>
    </location>
</feature>
<keyword evidence="2" id="KW-0472">Membrane</keyword>
<evidence type="ECO:0000313" key="4">
    <source>
        <dbReference type="Proteomes" id="UP000523795"/>
    </source>
</evidence>
<organism evidence="3 4">
    <name type="scientific">Arthrobacter deserti</name>
    <dbReference type="NCBI Taxonomy" id="1742687"/>
    <lineage>
        <taxon>Bacteria</taxon>
        <taxon>Bacillati</taxon>
        <taxon>Actinomycetota</taxon>
        <taxon>Actinomycetes</taxon>
        <taxon>Micrococcales</taxon>
        <taxon>Micrococcaceae</taxon>
        <taxon>Arthrobacter</taxon>
    </lineage>
</organism>
<name>A0ABX1JJI7_9MICC</name>
<gene>
    <name evidence="3" type="ORF">HER39_02625</name>
</gene>
<keyword evidence="2" id="KW-0812">Transmembrane</keyword>
<protein>
    <recommendedName>
        <fullName evidence="5">Integral membrane protein</fullName>
    </recommendedName>
</protein>
<evidence type="ECO:0000256" key="1">
    <source>
        <dbReference type="SAM" id="MobiDB-lite"/>
    </source>
</evidence>
<evidence type="ECO:0008006" key="5">
    <source>
        <dbReference type="Google" id="ProtNLM"/>
    </source>
</evidence>
<accession>A0ABX1JJI7</accession>
<dbReference type="Proteomes" id="UP000523795">
    <property type="component" value="Unassembled WGS sequence"/>
</dbReference>
<feature type="transmembrane region" description="Helical" evidence="2">
    <location>
        <begin position="57"/>
        <end position="78"/>
    </location>
</feature>
<evidence type="ECO:0000313" key="3">
    <source>
        <dbReference type="EMBL" id="NKX49492.1"/>
    </source>
</evidence>
<proteinExistence type="predicted"/>
<feature type="transmembrane region" description="Helical" evidence="2">
    <location>
        <begin position="30"/>
        <end position="51"/>
    </location>
</feature>
<dbReference type="EMBL" id="JAAZSR010000020">
    <property type="protein sequence ID" value="NKX49492.1"/>
    <property type="molecule type" value="Genomic_DNA"/>
</dbReference>
<dbReference type="NCBIfam" id="NF041681">
    <property type="entry name" value="HGxxPAAW"/>
    <property type="match status" value="1"/>
</dbReference>
<dbReference type="Pfam" id="PF20447">
    <property type="entry name" value="DUF6704"/>
    <property type="match status" value="1"/>
</dbReference>
<keyword evidence="4" id="KW-1185">Reference proteome</keyword>
<keyword evidence="2" id="KW-1133">Transmembrane helix</keyword>
<comment type="caution">
    <text evidence="3">The sequence shown here is derived from an EMBL/GenBank/DDBJ whole genome shotgun (WGS) entry which is preliminary data.</text>
</comment>